<evidence type="ECO:0000313" key="2">
    <source>
        <dbReference type="Proteomes" id="UP000737018"/>
    </source>
</evidence>
<reference evidence="1" key="1">
    <citation type="submission" date="2020-03" db="EMBL/GenBank/DDBJ databases">
        <title>Castanea mollissima Vanexum genome sequencing.</title>
        <authorList>
            <person name="Staton M."/>
        </authorList>
    </citation>
    <scope>NUCLEOTIDE SEQUENCE</scope>
    <source>
        <tissue evidence="1">Leaf</tissue>
    </source>
</reference>
<dbReference type="OrthoDB" id="10403481at2759"/>
<evidence type="ECO:0000313" key="1">
    <source>
        <dbReference type="EMBL" id="KAF3944948.1"/>
    </source>
</evidence>
<protein>
    <submittedName>
        <fullName evidence="1">Uncharacterized protein</fullName>
    </submittedName>
</protein>
<proteinExistence type="predicted"/>
<dbReference type="Proteomes" id="UP000737018">
    <property type="component" value="Unassembled WGS sequence"/>
</dbReference>
<organism evidence="1 2">
    <name type="scientific">Castanea mollissima</name>
    <name type="common">Chinese chestnut</name>
    <dbReference type="NCBI Taxonomy" id="60419"/>
    <lineage>
        <taxon>Eukaryota</taxon>
        <taxon>Viridiplantae</taxon>
        <taxon>Streptophyta</taxon>
        <taxon>Embryophyta</taxon>
        <taxon>Tracheophyta</taxon>
        <taxon>Spermatophyta</taxon>
        <taxon>Magnoliopsida</taxon>
        <taxon>eudicotyledons</taxon>
        <taxon>Gunneridae</taxon>
        <taxon>Pentapetalae</taxon>
        <taxon>rosids</taxon>
        <taxon>fabids</taxon>
        <taxon>Fagales</taxon>
        <taxon>Fagaceae</taxon>
        <taxon>Castanea</taxon>
    </lineage>
</organism>
<comment type="caution">
    <text evidence="1">The sequence shown here is derived from an EMBL/GenBank/DDBJ whole genome shotgun (WGS) entry which is preliminary data.</text>
</comment>
<name>A0A8J4QGX9_9ROSI</name>
<accession>A0A8J4QGX9</accession>
<keyword evidence="2" id="KW-1185">Reference proteome</keyword>
<dbReference type="AlphaFoldDB" id="A0A8J4QGX9"/>
<dbReference type="EMBL" id="JRKL02012519">
    <property type="protein sequence ID" value="KAF3944948.1"/>
    <property type="molecule type" value="Genomic_DNA"/>
</dbReference>
<sequence>MKGVVAALVLTSSSELANSAASSFIHMHCGIIPGELKDQAKQALQSKRFNGLAWLFLSVPKGSSLLYKETGVWEDEQETPSNFRDDYAVSR</sequence>
<gene>
    <name evidence="1" type="ORF">CMV_028629</name>
</gene>